<dbReference type="InterPro" id="IPR050194">
    <property type="entry name" value="Glycosyltransferase_grp1"/>
</dbReference>
<evidence type="ECO:0000313" key="1">
    <source>
        <dbReference type="EMBL" id="SHL66912.1"/>
    </source>
</evidence>
<dbReference type="RefSeq" id="WP_073009958.1">
    <property type="nucleotide sequence ID" value="NZ_FRBW01000001.1"/>
</dbReference>
<dbReference type="STRING" id="735517.SAMN05444272_1171"/>
<keyword evidence="2" id="KW-1185">Reference proteome</keyword>
<name>A0A1M7CHZ2_9HYPH</name>
<dbReference type="PANTHER" id="PTHR45947:SF3">
    <property type="entry name" value="SULFOQUINOVOSYL TRANSFERASE SQD2"/>
    <property type="match status" value="1"/>
</dbReference>
<dbReference type="EMBL" id="FRBW01000001">
    <property type="protein sequence ID" value="SHL66912.1"/>
    <property type="molecule type" value="Genomic_DNA"/>
</dbReference>
<dbReference type="SUPFAM" id="SSF53756">
    <property type="entry name" value="UDP-Glycosyltransferase/glycogen phosphorylase"/>
    <property type="match status" value="1"/>
</dbReference>
<evidence type="ECO:0000313" key="2">
    <source>
        <dbReference type="Proteomes" id="UP000186002"/>
    </source>
</evidence>
<sequence length="383" mass="42139">MKIAFTAPMKPLDDPVPSGDRTMGRLIVHALELGGHEVRVASTFRAWMKDGGDKAILTREMEALAEADRITRVWEAEGYRPDLFLTYHLYHKAPDWIGPALADRFAIPYAVIEASRAPKRKTGPWAAGFAAADEALARADVVGALHRADAECLGAVLQRERLQIVPPFLDTLPFETAADLAIRHGKSPRLLAVGMMRDGDKTRSYEVLADALSRCMDLDWSLTVIGDGPNRAYVESLFPPERTSFLGAMAPEHMPQHYAAHDLFVWPAIREAFGFVFLEAQASGLGVVAGSTFGVPDIVLDGKTGLLAPEGDAEAFAVHLRTLIPDPDRIKLLGEEATRHIHFRHTLEMGAARLNAFLETALDNRWQRSTALRRPHQSSGQSL</sequence>
<organism evidence="1 2">
    <name type="scientific">Roseibium suaedae</name>
    <dbReference type="NCBI Taxonomy" id="735517"/>
    <lineage>
        <taxon>Bacteria</taxon>
        <taxon>Pseudomonadati</taxon>
        <taxon>Pseudomonadota</taxon>
        <taxon>Alphaproteobacteria</taxon>
        <taxon>Hyphomicrobiales</taxon>
        <taxon>Stappiaceae</taxon>
        <taxon>Roseibium</taxon>
    </lineage>
</organism>
<reference evidence="1 2" key="1">
    <citation type="submission" date="2016-11" db="EMBL/GenBank/DDBJ databases">
        <authorList>
            <person name="Jaros S."/>
            <person name="Januszkiewicz K."/>
            <person name="Wedrychowicz H."/>
        </authorList>
    </citation>
    <scope>NUCLEOTIDE SEQUENCE [LARGE SCALE GENOMIC DNA]</scope>
    <source>
        <strain evidence="1 2">DSM 22153</strain>
    </source>
</reference>
<dbReference type="CDD" id="cd03801">
    <property type="entry name" value="GT4_PimA-like"/>
    <property type="match status" value="1"/>
</dbReference>
<proteinExistence type="predicted"/>
<keyword evidence="1" id="KW-0808">Transferase</keyword>
<dbReference type="Pfam" id="PF13692">
    <property type="entry name" value="Glyco_trans_1_4"/>
    <property type="match status" value="1"/>
</dbReference>
<dbReference type="GO" id="GO:0016758">
    <property type="term" value="F:hexosyltransferase activity"/>
    <property type="evidence" value="ECO:0007669"/>
    <property type="project" value="TreeGrafter"/>
</dbReference>
<dbReference type="Proteomes" id="UP000186002">
    <property type="component" value="Unassembled WGS sequence"/>
</dbReference>
<dbReference type="AlphaFoldDB" id="A0A1M7CHZ2"/>
<protein>
    <submittedName>
        <fullName evidence="1">Glycosyltransferase involved in cell wall bisynthesis</fullName>
    </submittedName>
</protein>
<accession>A0A1M7CHZ2</accession>
<dbReference type="PANTHER" id="PTHR45947">
    <property type="entry name" value="SULFOQUINOVOSYL TRANSFERASE SQD2"/>
    <property type="match status" value="1"/>
</dbReference>
<gene>
    <name evidence="1" type="ORF">SAMN05444272_1171</name>
</gene>
<dbReference type="OrthoDB" id="5443996at2"/>
<dbReference type="Gene3D" id="3.40.50.2000">
    <property type="entry name" value="Glycogen Phosphorylase B"/>
    <property type="match status" value="2"/>
</dbReference>